<protein>
    <submittedName>
        <fullName evidence="8">RDD family protein</fullName>
    </submittedName>
</protein>
<keyword evidence="9" id="KW-1185">Reference proteome</keyword>
<feature type="transmembrane region" description="Helical" evidence="6">
    <location>
        <begin position="175"/>
        <end position="196"/>
    </location>
</feature>
<evidence type="ECO:0000256" key="6">
    <source>
        <dbReference type="SAM" id="Phobius"/>
    </source>
</evidence>
<organism evidence="8 9">
    <name type="scientific">Fuerstiella marisgermanici</name>
    <dbReference type="NCBI Taxonomy" id="1891926"/>
    <lineage>
        <taxon>Bacteria</taxon>
        <taxon>Pseudomonadati</taxon>
        <taxon>Planctomycetota</taxon>
        <taxon>Planctomycetia</taxon>
        <taxon>Planctomycetales</taxon>
        <taxon>Planctomycetaceae</taxon>
        <taxon>Fuerstiella</taxon>
    </lineage>
</organism>
<dbReference type="STRING" id="1891926.Fuma_03293"/>
<keyword evidence="4 6" id="KW-0472">Membrane</keyword>
<feature type="transmembrane region" description="Helical" evidence="6">
    <location>
        <begin position="263"/>
        <end position="283"/>
    </location>
</feature>
<evidence type="ECO:0000313" key="8">
    <source>
        <dbReference type="EMBL" id="APZ93675.1"/>
    </source>
</evidence>
<dbReference type="RefSeq" id="WP_077025104.1">
    <property type="nucleotide sequence ID" value="NZ_CP017641.1"/>
</dbReference>
<name>A0A1P8WHZ5_9PLAN</name>
<dbReference type="Proteomes" id="UP000187735">
    <property type="component" value="Chromosome"/>
</dbReference>
<feature type="transmembrane region" description="Helical" evidence="6">
    <location>
        <begin position="610"/>
        <end position="629"/>
    </location>
</feature>
<evidence type="ECO:0000256" key="3">
    <source>
        <dbReference type="ARBA" id="ARBA00022989"/>
    </source>
</evidence>
<feature type="transmembrane region" description="Helical" evidence="6">
    <location>
        <begin position="343"/>
        <end position="365"/>
    </location>
</feature>
<dbReference type="GO" id="GO:0016020">
    <property type="term" value="C:membrane"/>
    <property type="evidence" value="ECO:0007669"/>
    <property type="project" value="UniProtKB-SubCell"/>
</dbReference>
<feature type="domain" description="RDD" evidence="7">
    <location>
        <begin position="508"/>
        <end position="641"/>
    </location>
</feature>
<evidence type="ECO:0000256" key="5">
    <source>
        <dbReference type="SAM" id="MobiDB-lite"/>
    </source>
</evidence>
<gene>
    <name evidence="8" type="ORF">Fuma_03293</name>
</gene>
<evidence type="ECO:0000256" key="1">
    <source>
        <dbReference type="ARBA" id="ARBA00004141"/>
    </source>
</evidence>
<accession>A0A1P8WHZ5</accession>
<dbReference type="Pfam" id="PF06271">
    <property type="entry name" value="RDD"/>
    <property type="match status" value="1"/>
</dbReference>
<feature type="transmembrane region" description="Helical" evidence="6">
    <location>
        <begin position="458"/>
        <end position="480"/>
    </location>
</feature>
<proteinExistence type="predicted"/>
<dbReference type="EMBL" id="CP017641">
    <property type="protein sequence ID" value="APZ93675.1"/>
    <property type="molecule type" value="Genomic_DNA"/>
</dbReference>
<comment type="subcellular location">
    <subcellularLocation>
        <location evidence="1">Membrane</location>
        <topology evidence="1">Multi-pass membrane protein</topology>
    </subcellularLocation>
</comment>
<feature type="compositionally biased region" description="Basic residues" evidence="5">
    <location>
        <begin position="62"/>
        <end position="75"/>
    </location>
</feature>
<feature type="region of interest" description="Disordered" evidence="5">
    <location>
        <begin position="29"/>
        <end position="87"/>
    </location>
</feature>
<feature type="transmembrane region" description="Helical" evidence="6">
    <location>
        <begin position="317"/>
        <end position="336"/>
    </location>
</feature>
<dbReference type="KEGG" id="fmr:Fuma_03293"/>
<keyword evidence="3 6" id="KW-1133">Transmembrane helix</keyword>
<dbReference type="AlphaFoldDB" id="A0A1P8WHZ5"/>
<dbReference type="InterPro" id="IPR010432">
    <property type="entry name" value="RDD"/>
</dbReference>
<sequence length="653" mass="71538">MPIKVRCKECSTVMAVPDKAAGRAVKCKSCGGRVPVPNPAARKAKASRSAQGAAGSEAAKSRPAKKRPVKKRRPRPAAEPSFDDFGDSDDLFGGLDLGRAEHADQRVCPGCASPVDEDDIECPKCGVNIETGALSEKQRVRIARKGPPPEEFYSKALPNAWKFLMNHKSWAVKTGLNWGISVAMVILAAFVLNWYIDGRIRELVDTAEGPVEITDSYVLIKPTDNGDILYDGVKYGTGSTRLDANKQLILPPPRIAAMTSPPAIFWTFIFVIFTLGCGGWAWTLADKIVHLTMSGEKKIKRFAGDMFGNMTKGFTTIFWPIVLMYPVIWIPVAMHFSGVGDVACIATFATLMLIPYMVFLAPAMVHMSQPYTYRAWLINWMAKDWVNTLVPSMYVSVLFFFLVLMIPLGIAIGIAVGWNQFTDFYTNQIELPALNAMFGYTAEDADSSWMFAFTRMPLLFTVAALTCTTLGMLLAFPSILMMRVFGLFGLYFKPDLSLCAEQTPLAPAGFGPRFLAIQVDLIISAGIGLACYLGSGYAAGLVGHLYNSPQIAAIARWVIFGGALAGILGFYFSRWESGAGRATLGKWTFGMIVLRDNNEPMDTNLALKRAAASLISVLSLGMTFIMCAFHPEHRAVHDTLTKTKVVWRGDENL</sequence>
<evidence type="ECO:0000313" key="9">
    <source>
        <dbReference type="Proteomes" id="UP000187735"/>
    </source>
</evidence>
<reference evidence="8 9" key="1">
    <citation type="journal article" date="2016" name="Front. Microbiol.">
        <title>Fuerstia marisgermanicae gen. nov., sp. nov., an Unusual Member of the Phylum Planctomycetes from the German Wadden Sea.</title>
        <authorList>
            <person name="Kohn T."/>
            <person name="Heuer A."/>
            <person name="Jogler M."/>
            <person name="Vollmers J."/>
            <person name="Boedeker C."/>
            <person name="Bunk B."/>
            <person name="Rast P."/>
            <person name="Borchert D."/>
            <person name="Glockner I."/>
            <person name="Freese H.M."/>
            <person name="Klenk H.P."/>
            <person name="Overmann J."/>
            <person name="Kaster A.K."/>
            <person name="Rohde M."/>
            <person name="Wiegand S."/>
            <person name="Jogler C."/>
        </authorList>
    </citation>
    <scope>NUCLEOTIDE SEQUENCE [LARGE SCALE GENOMIC DNA]</scope>
    <source>
        <strain evidence="8 9">NH11</strain>
    </source>
</reference>
<feature type="transmembrane region" description="Helical" evidence="6">
    <location>
        <begin position="393"/>
        <end position="418"/>
    </location>
</feature>
<evidence type="ECO:0000256" key="2">
    <source>
        <dbReference type="ARBA" id="ARBA00022692"/>
    </source>
</evidence>
<dbReference type="OrthoDB" id="261253at2"/>
<feature type="transmembrane region" description="Helical" evidence="6">
    <location>
        <begin position="521"/>
        <end position="542"/>
    </location>
</feature>
<keyword evidence="2 6" id="KW-0812">Transmembrane</keyword>
<evidence type="ECO:0000259" key="7">
    <source>
        <dbReference type="Pfam" id="PF06271"/>
    </source>
</evidence>
<feature type="compositionally biased region" description="Low complexity" evidence="5">
    <location>
        <begin position="47"/>
        <end position="58"/>
    </location>
</feature>
<feature type="transmembrane region" description="Helical" evidence="6">
    <location>
        <begin position="554"/>
        <end position="572"/>
    </location>
</feature>
<evidence type="ECO:0000256" key="4">
    <source>
        <dbReference type="ARBA" id="ARBA00023136"/>
    </source>
</evidence>